<feature type="region of interest" description="Disordered" evidence="3">
    <location>
        <begin position="353"/>
        <end position="530"/>
    </location>
</feature>
<dbReference type="Pfam" id="PF13385">
    <property type="entry name" value="Laminin_G_3"/>
    <property type="match status" value="1"/>
</dbReference>
<protein>
    <recommendedName>
        <fullName evidence="4">C-type lectin domain-containing protein</fullName>
    </recommendedName>
</protein>
<dbReference type="Pfam" id="PF03422">
    <property type="entry name" value="CBM_6"/>
    <property type="match status" value="1"/>
</dbReference>
<name>A0AAD3CKJ1_9STRA</name>
<dbReference type="InterPro" id="IPR013320">
    <property type="entry name" value="ConA-like_dom_sf"/>
</dbReference>
<dbReference type="SUPFAM" id="SSF49785">
    <property type="entry name" value="Galactose-binding domain-like"/>
    <property type="match status" value="2"/>
</dbReference>
<dbReference type="SMART" id="SM00606">
    <property type="entry name" value="CBD_IV"/>
    <property type="match status" value="1"/>
</dbReference>
<evidence type="ECO:0000259" key="4">
    <source>
        <dbReference type="PROSITE" id="PS50041"/>
    </source>
</evidence>
<dbReference type="InterPro" id="IPR008979">
    <property type="entry name" value="Galactose-bd-like_sf"/>
</dbReference>
<feature type="compositionally biased region" description="Low complexity" evidence="3">
    <location>
        <begin position="362"/>
        <end position="441"/>
    </location>
</feature>
<reference evidence="5 6" key="1">
    <citation type="journal article" date="2021" name="Sci. Rep.">
        <title>The genome of the diatom Chaetoceros tenuissimus carries an ancient integrated fragment of an extant virus.</title>
        <authorList>
            <person name="Hongo Y."/>
            <person name="Kimura K."/>
            <person name="Takaki Y."/>
            <person name="Yoshida Y."/>
            <person name="Baba S."/>
            <person name="Kobayashi G."/>
            <person name="Nagasaki K."/>
            <person name="Hano T."/>
            <person name="Tomaru Y."/>
        </authorList>
    </citation>
    <scope>NUCLEOTIDE SEQUENCE [LARGE SCALE GENOMIC DNA]</scope>
    <source>
        <strain evidence="5 6">NIES-3715</strain>
    </source>
</reference>
<dbReference type="Proteomes" id="UP001054902">
    <property type="component" value="Unassembled WGS sequence"/>
</dbReference>
<organism evidence="5 6">
    <name type="scientific">Chaetoceros tenuissimus</name>
    <dbReference type="NCBI Taxonomy" id="426638"/>
    <lineage>
        <taxon>Eukaryota</taxon>
        <taxon>Sar</taxon>
        <taxon>Stramenopiles</taxon>
        <taxon>Ochrophyta</taxon>
        <taxon>Bacillariophyta</taxon>
        <taxon>Coscinodiscophyceae</taxon>
        <taxon>Chaetocerotophycidae</taxon>
        <taxon>Chaetocerotales</taxon>
        <taxon>Chaetocerotaceae</taxon>
        <taxon>Chaetoceros</taxon>
    </lineage>
</organism>
<dbReference type="InterPro" id="IPR016186">
    <property type="entry name" value="C-type_lectin-like/link_sf"/>
</dbReference>
<dbReference type="SMART" id="SM00034">
    <property type="entry name" value="CLECT"/>
    <property type="match status" value="1"/>
</dbReference>
<feature type="compositionally biased region" description="Low complexity" evidence="3">
    <location>
        <begin position="483"/>
        <end position="528"/>
    </location>
</feature>
<dbReference type="Pfam" id="PF13540">
    <property type="entry name" value="RCC1_2"/>
    <property type="match status" value="1"/>
</dbReference>
<comment type="caution">
    <text evidence="5">The sequence shown here is derived from an EMBL/GenBank/DDBJ whole genome shotgun (WGS) entry which is preliminary data.</text>
</comment>
<dbReference type="InterPro" id="IPR006584">
    <property type="entry name" value="Cellulose-bd_IV"/>
</dbReference>
<evidence type="ECO:0000313" key="6">
    <source>
        <dbReference type="Proteomes" id="UP001054902"/>
    </source>
</evidence>
<gene>
    <name evidence="5" type="ORF">CTEN210_04227</name>
</gene>
<dbReference type="SUPFAM" id="SSF50985">
    <property type="entry name" value="RCC1/BLIP-II"/>
    <property type="match status" value="1"/>
</dbReference>
<dbReference type="SUPFAM" id="SSF49899">
    <property type="entry name" value="Concanavalin A-like lectins/glucanases"/>
    <property type="match status" value="1"/>
</dbReference>
<feature type="repeat" description="RCC1" evidence="2">
    <location>
        <begin position="109"/>
        <end position="199"/>
    </location>
</feature>
<dbReference type="GO" id="GO:0030246">
    <property type="term" value="F:carbohydrate binding"/>
    <property type="evidence" value="ECO:0007669"/>
    <property type="project" value="InterPro"/>
</dbReference>
<dbReference type="EMBL" id="BLLK01000023">
    <property type="protein sequence ID" value="GFH47752.1"/>
    <property type="molecule type" value="Genomic_DNA"/>
</dbReference>
<dbReference type="PANTHER" id="PTHR45982">
    <property type="entry name" value="REGULATOR OF CHROMOSOME CONDENSATION"/>
    <property type="match status" value="1"/>
</dbReference>
<feature type="compositionally biased region" description="Polar residues" evidence="3">
    <location>
        <begin position="443"/>
        <end position="481"/>
    </location>
</feature>
<sequence length="1424" mass="150460">MVQCVGYNYYGQLGQSSSDTFGTPVLLNFLNTITAKPKKVVTGYDHACTLFDDGHVWCNGSNGFGQLGNGLSVNSATPVQVKENSSVVLANVIDIEAGAYHNCAIQDTGAMYCWGFNNKGQLGLNDIMDGSANDNKAVKMALSLISTCVITGTETNPSKSATCVGKGFTSENASTTIDLVNDVRKLTAGSHHFCALLVGDTAKCWGANNAGQLGIGSKDLSPRYNTAETVRASPSTPILSNIADINAGYLSTCLVLANGSPMCFGNNRFYQLGIANGGANELYPKSLSIAPVSGKTLVSIYVGEQTGHAIYDDDSIYSMGTNHGGTFGDGSTVSSRNVVGDIPGAITRQMEFSLGTNSPSNIPSLQPSSGPSLLPSDSPSDQPSSIPSSLPSALPSLSPSDRPTSVPSSIPSDLPSDNPSDQPSSIPSSLPSALPSLIHSSEPSDTPSLIHSSKPSEIPSLQTSSSPSLIPSDTPSLIHSSEPSDTPSLVHSSSPSLQPSLSPSLTPSLTPSASSSPSISTQPSNTPTVNVARKTAGGVASQSSTGGGFGAGKAIDGNLDINWSKGSSSTYWNDSNPNPWWQVHFSQSYEIQLIKIYFKSNTGNRLLDSPSALPSSAPSSGPSSSPSDFPWLSPSSHPSLLPSNTPSLQPSSSPSSIPSDLPPLSPSSNPSQDPYLLGDENSHITFDNIDFGSTNSVKGIKITYTNGEQNDTGSIEIKLGDASGATLAQFSPPGTLSWVDVSNTMLIPFDNTVQLSGMNSLTFITTETTATMHLISYELIDLSERFTPFTTINATEVSDQNGIGASNGDSGFIDNGDYFMYSPIDFGITFAKDTTGGRLEIRKGGVDGEIIGNYLPVSTGGWEVYQTVDIPIKTTFGINELTFIARDLTYGLMGLKSFQLSPITAGYICLDTTARTNIASVQAAASAQAGSSLVFIRCSAQQNAVASMPVTTGTWIGGTDAANEGTWVFPDRSAMTYFNWNTGEPNNAGGNEDCIVMATSGKWVDGPCNSAATTGPAIFESTSAITGLTCNEYVECQDTVKIVENGVQTSDTRLRNNNLATQSDTAGAYLSEPGRATATNTDNWNVYNLPIGTNNDFAVLAKLKVDGTGSAAGFIINDGDLFGFNGCTNSNGIFGEGAFSGVITSHFGTYSDLFYFKVERKLGTIKFYINEQEVASFANYNVSVAKFSWRPWRAELKIYDFTISGPSLLYFGFSSVFNGYSFLIDAANTNSYTGSGTVVSDLISGTQGQLVGSTFFDASSVKSFVLNGSTDYIQFGNIGTFTSATFTCWVTRSGPDSNYTGLLIYRSSNVSGIGIMSTGKIWYFWNNKEFTHDSDLSAPIGEWTMITVTFGAGVAKFYKNEAQGISHTYNNSPTTMTNMNLGVDTYPSTERFFNGQIATAAIYNRALSASEVTQLYNDSKARYQ</sequence>
<dbReference type="InterPro" id="IPR001304">
    <property type="entry name" value="C-type_lectin-like"/>
</dbReference>
<dbReference type="InterPro" id="IPR005084">
    <property type="entry name" value="CBM6"/>
</dbReference>
<dbReference type="Gene3D" id="2.130.10.30">
    <property type="entry name" value="Regulator of chromosome condensation 1/beta-lactamase-inhibitor protein II"/>
    <property type="match status" value="2"/>
</dbReference>
<feature type="compositionally biased region" description="Low complexity" evidence="3">
    <location>
        <begin position="609"/>
        <end position="659"/>
    </location>
</feature>
<dbReference type="Gene3D" id="2.60.120.260">
    <property type="entry name" value="Galactose-binding domain-like"/>
    <property type="match status" value="3"/>
</dbReference>
<feature type="repeat" description="RCC1" evidence="2">
    <location>
        <begin position="54"/>
        <end position="108"/>
    </location>
</feature>
<dbReference type="InterPro" id="IPR051553">
    <property type="entry name" value="Ran_GTPase-activating"/>
</dbReference>
<evidence type="ECO:0000313" key="5">
    <source>
        <dbReference type="EMBL" id="GFH47752.1"/>
    </source>
</evidence>
<dbReference type="Pfam" id="PF00059">
    <property type="entry name" value="Lectin_C"/>
    <property type="match status" value="1"/>
</dbReference>
<feature type="repeat" description="RCC1" evidence="2">
    <location>
        <begin position="1"/>
        <end position="53"/>
    </location>
</feature>
<evidence type="ECO:0000256" key="2">
    <source>
        <dbReference type="PROSITE-ProRule" id="PRU00235"/>
    </source>
</evidence>
<dbReference type="SUPFAM" id="SSF56436">
    <property type="entry name" value="C-type lectin-like"/>
    <property type="match status" value="1"/>
</dbReference>
<dbReference type="Pfam" id="PF00415">
    <property type="entry name" value="RCC1"/>
    <property type="match status" value="1"/>
</dbReference>
<keyword evidence="6" id="KW-1185">Reference proteome</keyword>
<dbReference type="CDD" id="cd04084">
    <property type="entry name" value="CBM6_xylanase-like"/>
    <property type="match status" value="1"/>
</dbReference>
<dbReference type="InterPro" id="IPR016187">
    <property type="entry name" value="CTDL_fold"/>
</dbReference>
<dbReference type="GO" id="GO:0005737">
    <property type="term" value="C:cytoplasm"/>
    <property type="evidence" value="ECO:0007669"/>
    <property type="project" value="TreeGrafter"/>
</dbReference>
<keyword evidence="1" id="KW-0732">Signal</keyword>
<evidence type="ECO:0000256" key="1">
    <source>
        <dbReference type="ARBA" id="ARBA00022729"/>
    </source>
</evidence>
<dbReference type="PANTHER" id="PTHR45982:SF1">
    <property type="entry name" value="REGULATOR OF CHROMOSOME CONDENSATION"/>
    <property type="match status" value="1"/>
</dbReference>
<dbReference type="PROSITE" id="PS50041">
    <property type="entry name" value="C_TYPE_LECTIN_2"/>
    <property type="match status" value="1"/>
</dbReference>
<accession>A0AAD3CKJ1</accession>
<dbReference type="PROSITE" id="PS50012">
    <property type="entry name" value="RCC1_3"/>
    <property type="match status" value="3"/>
</dbReference>
<evidence type="ECO:0000256" key="3">
    <source>
        <dbReference type="SAM" id="MobiDB-lite"/>
    </source>
</evidence>
<dbReference type="InterPro" id="IPR009091">
    <property type="entry name" value="RCC1/BLIP-II"/>
</dbReference>
<proteinExistence type="predicted"/>
<dbReference type="InterPro" id="IPR000408">
    <property type="entry name" value="Reg_chr_condens"/>
</dbReference>
<feature type="region of interest" description="Disordered" evidence="3">
    <location>
        <begin position="609"/>
        <end position="679"/>
    </location>
</feature>
<dbReference type="GO" id="GO:0005085">
    <property type="term" value="F:guanyl-nucleotide exchange factor activity"/>
    <property type="evidence" value="ECO:0007669"/>
    <property type="project" value="TreeGrafter"/>
</dbReference>
<dbReference type="Gene3D" id="3.10.100.10">
    <property type="entry name" value="Mannose-Binding Protein A, subunit A"/>
    <property type="match status" value="1"/>
</dbReference>
<dbReference type="Gene3D" id="2.60.120.200">
    <property type="match status" value="1"/>
</dbReference>
<feature type="domain" description="C-type lectin" evidence="4">
    <location>
        <begin position="930"/>
        <end position="1009"/>
    </location>
</feature>